<evidence type="ECO:0000313" key="2">
    <source>
        <dbReference type="Proteomes" id="UP000016923"/>
    </source>
</evidence>
<evidence type="ECO:0000313" key="1">
    <source>
        <dbReference type="EMBL" id="EPE10637.1"/>
    </source>
</evidence>
<gene>
    <name evidence="1" type="ORF">F503_05732</name>
</gene>
<dbReference type="VEuPathDB" id="FungiDB:F503_05732"/>
<dbReference type="AlphaFoldDB" id="S3CCI0"/>
<proteinExistence type="predicted"/>
<dbReference type="Proteomes" id="UP000016923">
    <property type="component" value="Unassembled WGS sequence"/>
</dbReference>
<keyword evidence="2" id="KW-1185">Reference proteome</keyword>
<reference evidence="1 2" key="1">
    <citation type="journal article" date="2013" name="BMC Genomics">
        <title>The genome and transcriptome of the pine saprophyte Ophiostoma piceae, and a comparison with the bark beetle-associated pine pathogen Grosmannia clavigera.</title>
        <authorList>
            <person name="Haridas S."/>
            <person name="Wang Y."/>
            <person name="Lim L."/>
            <person name="Massoumi Alamouti S."/>
            <person name="Jackman S."/>
            <person name="Docking R."/>
            <person name="Robertson G."/>
            <person name="Birol I."/>
            <person name="Bohlmann J."/>
            <person name="Breuil C."/>
        </authorList>
    </citation>
    <scope>NUCLEOTIDE SEQUENCE [LARGE SCALE GENOMIC DNA]</scope>
    <source>
        <strain evidence="1 2">UAMH 11346</strain>
    </source>
</reference>
<dbReference type="EMBL" id="KE148146">
    <property type="protein sequence ID" value="EPE10637.1"/>
    <property type="molecule type" value="Genomic_DNA"/>
</dbReference>
<name>S3CCI0_OPHP1</name>
<protein>
    <submittedName>
        <fullName evidence="1">Uncharacterized protein</fullName>
    </submittedName>
</protein>
<sequence length="101" mass="10754">MPIYGGLGYDVPGTGPTGREGHGANTQLGVDVNWYFCNMAISSIHGYGYISTLHATLVPASCMLQARRDKTLLLLDCIDAIDGVPRATCSQLRAAPAFHAM</sequence>
<dbReference type="HOGENOM" id="CLU_2292483_0_0_1"/>
<accession>S3CCI0</accession>
<organism evidence="1 2">
    <name type="scientific">Ophiostoma piceae (strain UAMH 11346)</name>
    <name type="common">Sap stain fungus</name>
    <dbReference type="NCBI Taxonomy" id="1262450"/>
    <lineage>
        <taxon>Eukaryota</taxon>
        <taxon>Fungi</taxon>
        <taxon>Dikarya</taxon>
        <taxon>Ascomycota</taxon>
        <taxon>Pezizomycotina</taxon>
        <taxon>Sordariomycetes</taxon>
        <taxon>Sordariomycetidae</taxon>
        <taxon>Ophiostomatales</taxon>
        <taxon>Ophiostomataceae</taxon>
        <taxon>Ophiostoma</taxon>
    </lineage>
</organism>